<name>A0A2P1PS23_9GAMM</name>
<feature type="domain" description="GGDEF" evidence="4">
    <location>
        <begin position="861"/>
        <end position="991"/>
    </location>
</feature>
<dbReference type="Proteomes" id="UP000241074">
    <property type="component" value="Chromosome"/>
</dbReference>
<dbReference type="OrthoDB" id="176203at2"/>
<keyword evidence="6" id="KW-1185">Reference proteome</keyword>
<evidence type="ECO:0000256" key="1">
    <source>
        <dbReference type="ARBA" id="ARBA00001946"/>
    </source>
</evidence>
<dbReference type="InterPro" id="IPR000160">
    <property type="entry name" value="GGDEF_dom"/>
</dbReference>
<dbReference type="SMART" id="SM00267">
    <property type="entry name" value="GGDEF"/>
    <property type="match status" value="1"/>
</dbReference>
<dbReference type="FunFam" id="3.30.70.270:FF:000001">
    <property type="entry name" value="Diguanylate cyclase domain protein"/>
    <property type="match status" value="1"/>
</dbReference>
<dbReference type="NCBIfam" id="TIGR00254">
    <property type="entry name" value="GGDEF"/>
    <property type="match status" value="1"/>
</dbReference>
<dbReference type="Gene3D" id="2.60.40.10">
    <property type="entry name" value="Immunoglobulins"/>
    <property type="match status" value="1"/>
</dbReference>
<dbReference type="PROSITE" id="PS50887">
    <property type="entry name" value="GGDEF"/>
    <property type="match status" value="1"/>
</dbReference>
<evidence type="ECO:0000256" key="2">
    <source>
        <dbReference type="ARBA" id="ARBA00012528"/>
    </source>
</evidence>
<dbReference type="Gene3D" id="3.30.70.270">
    <property type="match status" value="1"/>
</dbReference>
<dbReference type="Gene3D" id="2.130.10.10">
    <property type="entry name" value="YVTN repeat-like/Quinoprotein amine dehydrogenase"/>
    <property type="match status" value="3"/>
</dbReference>
<evidence type="ECO:0000259" key="4">
    <source>
        <dbReference type="PROSITE" id="PS50887"/>
    </source>
</evidence>
<dbReference type="InterPro" id="IPR013783">
    <property type="entry name" value="Ig-like_fold"/>
</dbReference>
<dbReference type="SUPFAM" id="SSF63829">
    <property type="entry name" value="Calcium-dependent phosphotriesterase"/>
    <property type="match status" value="2"/>
</dbReference>
<reference evidence="5 6" key="2">
    <citation type="submission" date="2018-03" db="EMBL/GenBank/DDBJ databases">
        <authorList>
            <person name="Keele B.F."/>
        </authorList>
    </citation>
    <scope>NUCLEOTIDE SEQUENCE [LARGE SCALE GENOMIC DNA]</scope>
    <source>
        <strain evidence="5 6">D13</strain>
    </source>
</reference>
<dbReference type="InterPro" id="IPR050469">
    <property type="entry name" value="Diguanylate_Cyclase"/>
</dbReference>
<dbReference type="InterPro" id="IPR011110">
    <property type="entry name" value="Reg_prop"/>
</dbReference>
<protein>
    <recommendedName>
        <fullName evidence="2">diguanylate cyclase</fullName>
        <ecNumber evidence="2">2.7.7.65</ecNumber>
    </recommendedName>
</protein>
<organism evidence="5 6">
    <name type="scientific">Ahniella affigens</name>
    <dbReference type="NCBI Taxonomy" id="2021234"/>
    <lineage>
        <taxon>Bacteria</taxon>
        <taxon>Pseudomonadati</taxon>
        <taxon>Pseudomonadota</taxon>
        <taxon>Gammaproteobacteria</taxon>
        <taxon>Lysobacterales</taxon>
        <taxon>Rhodanobacteraceae</taxon>
        <taxon>Ahniella</taxon>
    </lineage>
</organism>
<evidence type="ECO:0000256" key="3">
    <source>
        <dbReference type="ARBA" id="ARBA00034247"/>
    </source>
</evidence>
<proteinExistence type="predicted"/>
<gene>
    <name evidence="5" type="ORF">C7S18_10745</name>
</gene>
<comment type="cofactor">
    <cofactor evidence="1">
        <name>Mg(2+)</name>
        <dbReference type="ChEBI" id="CHEBI:18420"/>
    </cofactor>
</comment>
<dbReference type="EC" id="2.7.7.65" evidence="2"/>
<dbReference type="GO" id="GO:0052621">
    <property type="term" value="F:diguanylate cyclase activity"/>
    <property type="evidence" value="ECO:0007669"/>
    <property type="project" value="UniProtKB-EC"/>
</dbReference>
<evidence type="ECO:0000313" key="5">
    <source>
        <dbReference type="EMBL" id="AVP97647.1"/>
    </source>
</evidence>
<evidence type="ECO:0000313" key="6">
    <source>
        <dbReference type="Proteomes" id="UP000241074"/>
    </source>
</evidence>
<comment type="catalytic activity">
    <reaction evidence="3">
        <text>2 GTP = 3',3'-c-di-GMP + 2 diphosphate</text>
        <dbReference type="Rhea" id="RHEA:24898"/>
        <dbReference type="ChEBI" id="CHEBI:33019"/>
        <dbReference type="ChEBI" id="CHEBI:37565"/>
        <dbReference type="ChEBI" id="CHEBI:58805"/>
        <dbReference type="EC" id="2.7.7.65"/>
    </reaction>
</comment>
<dbReference type="InterPro" id="IPR015943">
    <property type="entry name" value="WD40/YVTN_repeat-like_dom_sf"/>
</dbReference>
<dbReference type="SUPFAM" id="SSF55073">
    <property type="entry name" value="Nucleotide cyclase"/>
    <property type="match status" value="1"/>
</dbReference>
<dbReference type="PANTHER" id="PTHR45138">
    <property type="entry name" value="REGULATORY COMPONENTS OF SENSORY TRANSDUCTION SYSTEM"/>
    <property type="match status" value="1"/>
</dbReference>
<dbReference type="Pfam" id="PF07494">
    <property type="entry name" value="Reg_prop"/>
    <property type="match status" value="3"/>
</dbReference>
<accession>A0A2P1PS23</accession>
<dbReference type="Pfam" id="PF00990">
    <property type="entry name" value="GGDEF"/>
    <property type="match status" value="1"/>
</dbReference>
<sequence length="991" mass="110003">MWGRGQAALKQLRGLCRRTGNISLWFGLGLVGWLGGGGSVQAATVFGATEGLPNTLVQAIAVNPNGELWIGTQEGLSAFDGHRFETLKLSSSGQVPDEHAARLLIDGKRMLVATSSGLLRVDLPTRAVTAVHAATGDLPGLQAIWRDEAGAIWLGDEQGHLWWLANVDATPRQIILQGVPEIAGISHITGNAERLWLSTATGVLEVDRQNRTAAVLTPAVAGFVPTDPYVQTIFLDARNRLWIGYWNDGLVRLDRATGVWTWFHPDAKPSSGLSATSIWNLTSYADQIHVATNRGIDVFDESCQCFRRLSHPDWDKVDGNGVIVTDLQADRSGLWAAVWGRGLVRFNAGDRFFERLVPMDEHPESLAHPMVYALKVDRQDRLWVGTYGAFAQFVNADDRPAGGHWRLQSVPRRGLRTEARFVWAIGETPDGMALGTGYGLFGTDGAAVRVLAPDLQSTRSLLLHPDGRLLVGGVRGLWQWDQERLTRVTLPETMRSPVVHCMLWHDDSVWLGGPKGLTRLDSNLQWLASYDVGTGPSALPGPVVWDIKAAADGRIWVGTSGGLVALDRRGDSYVLEQHLWPEQQADRSIASVEFAGPDTLWLGTSRGLLRYRADTRELRKFDVRDGLISDQFHHGASASDGRRLYFGSTGGLLAFDPREAPEQTYQLRPSLAKIKIGMQPWQAPDAFLALPDRPPSLQVQLSAYQFERPERVRFAYRWLPEEREFSDLGDAHQAVFSDLPSGERTLELRATLDGYTVSRPVLRVQVAYAWHETWWGRLLLGFVAIAGTAAYYLRRIRAIRSNAEALRLEVQARTRALSHTSAELAAANARLKEQVETDALTGIRNRHFILNRIEHWHQQGRALGVLLIDLDHFKRINDTHGHLVGDRVLLQFARTLTESLPEFLCARFGGEEFFAFRETTDLQLLLERAHQMRSSVHRLRVPDDQGQPVRITVSVGVAVLAPGESVNDLIKRADAAMYRAKAQGRDRIDVG</sequence>
<dbReference type="KEGG" id="xba:C7S18_10745"/>
<dbReference type="RefSeq" id="WP_106891567.1">
    <property type="nucleotide sequence ID" value="NZ_CP027860.1"/>
</dbReference>
<dbReference type="PANTHER" id="PTHR45138:SF9">
    <property type="entry name" value="DIGUANYLATE CYCLASE DGCM-RELATED"/>
    <property type="match status" value="1"/>
</dbReference>
<dbReference type="InterPro" id="IPR029787">
    <property type="entry name" value="Nucleotide_cyclase"/>
</dbReference>
<dbReference type="CDD" id="cd01949">
    <property type="entry name" value="GGDEF"/>
    <property type="match status" value="1"/>
</dbReference>
<dbReference type="EMBL" id="CP027860">
    <property type="protein sequence ID" value="AVP97647.1"/>
    <property type="molecule type" value="Genomic_DNA"/>
</dbReference>
<dbReference type="AlphaFoldDB" id="A0A2P1PS23"/>
<reference evidence="5 6" key="1">
    <citation type="submission" date="2018-03" db="EMBL/GenBank/DDBJ databases">
        <title>Ahniella affigens gen. nov., sp. nov., a gammaproteobacterium isolated from sandy soil near a stream.</title>
        <authorList>
            <person name="Ko Y."/>
            <person name="Kim J.-H."/>
        </authorList>
    </citation>
    <scope>NUCLEOTIDE SEQUENCE [LARGE SCALE GENOMIC DNA]</scope>
    <source>
        <strain evidence="5 6">D13</strain>
    </source>
</reference>
<dbReference type="InterPro" id="IPR043128">
    <property type="entry name" value="Rev_trsase/Diguanyl_cyclase"/>
</dbReference>